<dbReference type="SUPFAM" id="SSF81891">
    <property type="entry name" value="Poly A polymerase C-terminal region-like"/>
    <property type="match status" value="1"/>
</dbReference>
<dbReference type="GO" id="GO:0005524">
    <property type="term" value="F:ATP binding"/>
    <property type="evidence" value="ECO:0007669"/>
    <property type="project" value="UniProtKB-KW"/>
</dbReference>
<dbReference type="GO" id="GO:0042245">
    <property type="term" value="P:RNA repair"/>
    <property type="evidence" value="ECO:0007669"/>
    <property type="project" value="UniProtKB-KW"/>
</dbReference>
<keyword evidence="2 11" id="KW-0808">Transferase</keyword>
<evidence type="ECO:0000313" key="14">
    <source>
        <dbReference type="Proteomes" id="UP000094769"/>
    </source>
</evidence>
<evidence type="ECO:0000256" key="2">
    <source>
        <dbReference type="ARBA" id="ARBA00022679"/>
    </source>
</evidence>
<accession>A0A7Z0VPT3</accession>
<evidence type="ECO:0000256" key="7">
    <source>
        <dbReference type="ARBA" id="ARBA00022800"/>
    </source>
</evidence>
<keyword evidence="14" id="KW-1185">Reference proteome</keyword>
<dbReference type="PIRSF" id="PIRSF000813">
    <property type="entry name" value="CCA_bact"/>
    <property type="match status" value="1"/>
</dbReference>
<dbReference type="PROSITE" id="PS51831">
    <property type="entry name" value="HD"/>
    <property type="match status" value="1"/>
</dbReference>
<dbReference type="PANTHER" id="PTHR47545:SF1">
    <property type="entry name" value="MULTIFUNCTIONAL CCA PROTEIN"/>
    <property type="match status" value="1"/>
</dbReference>
<keyword evidence="10 11" id="KW-0694">RNA-binding</keyword>
<dbReference type="InterPro" id="IPR012006">
    <property type="entry name" value="CCA_bact"/>
</dbReference>
<keyword evidence="6" id="KW-0547">Nucleotide-binding</keyword>
<evidence type="ECO:0000256" key="11">
    <source>
        <dbReference type="RuleBase" id="RU003953"/>
    </source>
</evidence>
<dbReference type="OrthoDB" id="9805698at2"/>
<dbReference type="GO" id="GO:0004810">
    <property type="term" value="F:CCA tRNA nucleotidyltransferase activity"/>
    <property type="evidence" value="ECO:0007669"/>
    <property type="project" value="InterPro"/>
</dbReference>
<reference evidence="13 14" key="1">
    <citation type="submission" date="2016-06" db="EMBL/GenBank/DDBJ databases">
        <title>Genome sequence of endosymbiont of Candidatus Endolucinida thiodiazotropha.</title>
        <authorList>
            <person name="Poehlein A."/>
            <person name="Koenig S."/>
            <person name="Heiden S.E."/>
            <person name="Thuermer A."/>
            <person name="Voget S."/>
            <person name="Daniel R."/>
            <person name="Markert S."/>
            <person name="Gros O."/>
            <person name="Schweder T."/>
        </authorList>
    </citation>
    <scope>NUCLEOTIDE SEQUENCE [LARGE SCALE GENOMIC DNA]</scope>
    <source>
        <strain evidence="13 14">COS</strain>
    </source>
</reference>
<keyword evidence="7" id="KW-0692">RNA repair</keyword>
<dbReference type="Pfam" id="PF12627">
    <property type="entry name" value="PolyA_pol_RNAbd"/>
    <property type="match status" value="1"/>
</dbReference>
<dbReference type="PANTHER" id="PTHR47545">
    <property type="entry name" value="MULTIFUNCTIONAL CCA PROTEIN"/>
    <property type="match status" value="1"/>
</dbReference>
<keyword evidence="9" id="KW-0460">Magnesium</keyword>
<evidence type="ECO:0000313" key="13">
    <source>
        <dbReference type="EMBL" id="ODJ89240.1"/>
    </source>
</evidence>
<dbReference type="Proteomes" id="UP000094769">
    <property type="component" value="Unassembled WGS sequence"/>
</dbReference>
<dbReference type="RefSeq" id="WP_069120987.1">
    <property type="nucleotide sequence ID" value="NZ_MARB01000002.1"/>
</dbReference>
<keyword evidence="5" id="KW-0479">Metal-binding</keyword>
<dbReference type="NCBIfam" id="NF008137">
    <property type="entry name" value="PRK10885.1"/>
    <property type="match status" value="1"/>
</dbReference>
<dbReference type="Gene3D" id="1.10.3090.10">
    <property type="entry name" value="cca-adding enzyme, domain 2"/>
    <property type="match status" value="1"/>
</dbReference>
<dbReference type="Gene3D" id="3.30.460.10">
    <property type="entry name" value="Beta Polymerase, domain 2"/>
    <property type="match status" value="1"/>
</dbReference>
<evidence type="ECO:0000256" key="4">
    <source>
        <dbReference type="ARBA" id="ARBA00022695"/>
    </source>
</evidence>
<gene>
    <name evidence="13" type="primary">cca_1</name>
    <name evidence="13" type="ORF">CODIS_03390</name>
</gene>
<dbReference type="GO" id="GO:0046872">
    <property type="term" value="F:metal ion binding"/>
    <property type="evidence" value="ECO:0007669"/>
    <property type="project" value="UniProtKB-KW"/>
</dbReference>
<name>A0A7Z0VPT3_9GAMM</name>
<evidence type="ECO:0000256" key="10">
    <source>
        <dbReference type="ARBA" id="ARBA00022884"/>
    </source>
</evidence>
<comment type="cofactor">
    <cofactor evidence="1">
        <name>Mg(2+)</name>
        <dbReference type="ChEBI" id="CHEBI:18420"/>
    </cofactor>
</comment>
<protein>
    <submittedName>
        <fullName evidence="13">Multifunctional CCA protein</fullName>
    </submittedName>
</protein>
<sequence length="409" mass="46203">MQTYLVGGAVRDRLMGRPVKERDFVVVGADPDIMLARGFQQVGSHFPIYLHPETHEEYALARSRRSADGAKGDFADDGPVTLEQDLARRDLTINAMAEDEQGRLIDPFGGREDLQRCLLRHVSDAFVDDPIRILRVARFMARYADFGFTVAPETEALMVEMVAAGRFDKLVPERVWQELSGALGEPCPRSFFETLRGVGALQRVFPEIDALWGVPQPKHWHPEVDCGEHTMLALQVAVDLSDDPEVRFATLTHDLGKATTPEQILPSHYGHEARGVKAIQRFCSRIKAPTRFRELACRCATFHGYLHRLYDLKPKTVLKLLAGLDAFRQPQRLQQFILVCQADYQGRLGFRQRPYPQAHDLMRIYQVASEVSSATLDPTLMGRLLGDAIRRERIKRISDVMNSLEAAVD</sequence>
<dbReference type="InterPro" id="IPR002646">
    <property type="entry name" value="PolA_pol_head_dom"/>
</dbReference>
<dbReference type="InterPro" id="IPR006674">
    <property type="entry name" value="HD_domain"/>
</dbReference>
<evidence type="ECO:0000256" key="5">
    <source>
        <dbReference type="ARBA" id="ARBA00022723"/>
    </source>
</evidence>
<dbReference type="InterPro" id="IPR050124">
    <property type="entry name" value="tRNA_CCA-adding_enzyme"/>
</dbReference>
<dbReference type="GO" id="GO:0001680">
    <property type="term" value="P:tRNA 3'-terminal CCA addition"/>
    <property type="evidence" value="ECO:0007669"/>
    <property type="project" value="InterPro"/>
</dbReference>
<dbReference type="SUPFAM" id="SSF81301">
    <property type="entry name" value="Nucleotidyltransferase"/>
    <property type="match status" value="1"/>
</dbReference>
<keyword evidence="8" id="KW-0067">ATP-binding</keyword>
<dbReference type="InterPro" id="IPR043519">
    <property type="entry name" value="NT_sf"/>
</dbReference>
<evidence type="ECO:0000256" key="1">
    <source>
        <dbReference type="ARBA" id="ARBA00001946"/>
    </source>
</evidence>
<dbReference type="AlphaFoldDB" id="A0A7Z0VPT3"/>
<dbReference type="GO" id="GO:0003723">
    <property type="term" value="F:RNA binding"/>
    <property type="evidence" value="ECO:0007669"/>
    <property type="project" value="UniProtKB-KW"/>
</dbReference>
<feature type="domain" description="HD" evidence="12">
    <location>
        <begin position="226"/>
        <end position="327"/>
    </location>
</feature>
<evidence type="ECO:0000256" key="9">
    <source>
        <dbReference type="ARBA" id="ARBA00022842"/>
    </source>
</evidence>
<dbReference type="CDD" id="cd05398">
    <property type="entry name" value="NT_ClassII-CCAase"/>
    <property type="match status" value="1"/>
</dbReference>
<keyword evidence="4" id="KW-0548">Nucleotidyltransferase</keyword>
<comment type="similarity">
    <text evidence="11">Belongs to the tRNA nucleotidyltransferase/poly(A) polymerase family.</text>
</comment>
<evidence type="ECO:0000256" key="3">
    <source>
        <dbReference type="ARBA" id="ARBA00022694"/>
    </source>
</evidence>
<organism evidence="13 14">
    <name type="scientific">Candidatus Thiodiazotropha endolucinida</name>
    <dbReference type="NCBI Taxonomy" id="1655433"/>
    <lineage>
        <taxon>Bacteria</taxon>
        <taxon>Pseudomonadati</taxon>
        <taxon>Pseudomonadota</taxon>
        <taxon>Gammaproteobacteria</taxon>
        <taxon>Chromatiales</taxon>
        <taxon>Sedimenticolaceae</taxon>
        <taxon>Candidatus Thiodiazotropha</taxon>
    </lineage>
</organism>
<dbReference type="Pfam" id="PF01743">
    <property type="entry name" value="PolyA_pol"/>
    <property type="match status" value="1"/>
</dbReference>
<proteinExistence type="inferred from homology"/>
<dbReference type="InterPro" id="IPR032828">
    <property type="entry name" value="PolyA_RNA-bd"/>
</dbReference>
<comment type="caution">
    <text evidence="13">The sequence shown here is derived from an EMBL/GenBank/DDBJ whole genome shotgun (WGS) entry which is preliminary data.</text>
</comment>
<dbReference type="Pfam" id="PF01966">
    <property type="entry name" value="HD"/>
    <property type="match status" value="1"/>
</dbReference>
<evidence type="ECO:0000256" key="6">
    <source>
        <dbReference type="ARBA" id="ARBA00022741"/>
    </source>
</evidence>
<evidence type="ECO:0000256" key="8">
    <source>
        <dbReference type="ARBA" id="ARBA00022840"/>
    </source>
</evidence>
<evidence type="ECO:0000259" key="12">
    <source>
        <dbReference type="PROSITE" id="PS51831"/>
    </source>
</evidence>
<dbReference type="EMBL" id="MARB01000002">
    <property type="protein sequence ID" value="ODJ89240.1"/>
    <property type="molecule type" value="Genomic_DNA"/>
</dbReference>
<keyword evidence="3" id="KW-0819">tRNA processing</keyword>